<dbReference type="Proteomes" id="UP001488838">
    <property type="component" value="Unassembled WGS sequence"/>
</dbReference>
<dbReference type="EC" id="2.4.2.31" evidence="10"/>
<organism evidence="11 12">
    <name type="scientific">Myodes glareolus</name>
    <name type="common">Bank vole</name>
    <name type="synonym">Clethrionomys glareolus</name>
    <dbReference type="NCBI Taxonomy" id="447135"/>
    <lineage>
        <taxon>Eukaryota</taxon>
        <taxon>Metazoa</taxon>
        <taxon>Chordata</taxon>
        <taxon>Craniata</taxon>
        <taxon>Vertebrata</taxon>
        <taxon>Euteleostomi</taxon>
        <taxon>Mammalia</taxon>
        <taxon>Eutheria</taxon>
        <taxon>Euarchontoglires</taxon>
        <taxon>Glires</taxon>
        <taxon>Rodentia</taxon>
        <taxon>Myomorpha</taxon>
        <taxon>Muroidea</taxon>
        <taxon>Cricetidae</taxon>
        <taxon>Arvicolinae</taxon>
        <taxon>Myodes</taxon>
    </lineage>
</organism>
<evidence type="ECO:0000256" key="1">
    <source>
        <dbReference type="ARBA" id="ARBA00009558"/>
    </source>
</evidence>
<keyword evidence="2 10" id="KW-0328">Glycosyltransferase</keyword>
<sequence length="279" mass="32003">MAPDAFDDQYEGCVEEMEKKAPELLMKDFNMSRQLKLEWERAGQKWEKIKTRMSYPKGFHDFHGTALVAYTGDIHKDFNGAVREFKKNPGNFHYRAFHYYLTRALQLLSNQNCYSVYRGTKDRFHYSGKGSVRFGQFASSSLEKEVALKNFSGAAGTLYTINTCLGVYIKAFSYFPREEEVLIPAYEVYHKVSVTRSGEGYDKISLDSPRREKSNFNCFYSGSTETGNVPNGSLYTEELMRQSPPLIQAINVMIKTPARSLGEFMDTLEQKELMMVEDG</sequence>
<evidence type="ECO:0000256" key="10">
    <source>
        <dbReference type="RuleBase" id="RU361228"/>
    </source>
</evidence>
<evidence type="ECO:0000256" key="7">
    <source>
        <dbReference type="ARBA" id="ARBA00023027"/>
    </source>
</evidence>
<dbReference type="AlphaFoldDB" id="A0AAW0HY29"/>
<evidence type="ECO:0000256" key="2">
    <source>
        <dbReference type="ARBA" id="ARBA00022676"/>
    </source>
</evidence>
<evidence type="ECO:0000256" key="6">
    <source>
        <dbReference type="ARBA" id="ARBA00022857"/>
    </source>
</evidence>
<dbReference type="InterPro" id="IPR050999">
    <property type="entry name" value="ADP-ribosyltransferase_ARG"/>
</dbReference>
<evidence type="ECO:0000256" key="4">
    <source>
        <dbReference type="ARBA" id="ARBA00022695"/>
    </source>
</evidence>
<dbReference type="FunFam" id="3.90.176.10:FF:000001">
    <property type="entry name" value="NAD(P)(+)--arginine ADP-ribosyltransferase"/>
    <property type="match status" value="1"/>
</dbReference>
<dbReference type="GO" id="GO:0106274">
    <property type="term" value="F:NAD+-protein-arginine ADP-ribosyltransferase activity"/>
    <property type="evidence" value="ECO:0007669"/>
    <property type="project" value="UniProtKB-EC"/>
</dbReference>
<protein>
    <recommendedName>
        <fullName evidence="10">NAD(P)(+)--arginine ADP-ribosyltransferase</fullName>
        <ecNumber evidence="10">2.4.2.31</ecNumber>
    </recommendedName>
    <alternativeName>
        <fullName evidence="10">Mono(ADP-ribosyl)transferase</fullName>
    </alternativeName>
</protein>
<dbReference type="PANTHER" id="PTHR10339:SF24">
    <property type="entry name" value="T-CELL ECTO-ADP-RIBOSYLTRANSFERASE 1-RELATED"/>
    <property type="match status" value="1"/>
</dbReference>
<dbReference type="PRINTS" id="PR00970">
    <property type="entry name" value="RIBTRNSFRASE"/>
</dbReference>
<keyword evidence="5" id="KW-0732">Signal</keyword>
<keyword evidence="8" id="KW-1015">Disulfide bond</keyword>
<comment type="caution">
    <text evidence="11">The sequence shown here is derived from an EMBL/GenBank/DDBJ whole genome shotgun (WGS) entry which is preliminary data.</text>
</comment>
<evidence type="ECO:0000256" key="9">
    <source>
        <dbReference type="ARBA" id="ARBA00047597"/>
    </source>
</evidence>
<gene>
    <name evidence="11" type="ORF">U0070_018131</name>
</gene>
<dbReference type="Gene3D" id="3.90.176.10">
    <property type="entry name" value="Toxin ADP-ribosyltransferase, Chain A, domain 1"/>
    <property type="match status" value="1"/>
</dbReference>
<evidence type="ECO:0000256" key="8">
    <source>
        <dbReference type="ARBA" id="ARBA00023157"/>
    </source>
</evidence>
<name>A0AAW0HY29_MYOGA</name>
<accession>A0AAW0HY29</accession>
<reference evidence="11 12" key="1">
    <citation type="journal article" date="2023" name="bioRxiv">
        <title>Conserved and derived expression patterns and positive selection on dental genes reveal complex evolutionary context of ever-growing rodent molars.</title>
        <authorList>
            <person name="Calamari Z.T."/>
            <person name="Song A."/>
            <person name="Cohen E."/>
            <person name="Akter M."/>
            <person name="Roy R.D."/>
            <person name="Hallikas O."/>
            <person name="Christensen M.M."/>
            <person name="Li P."/>
            <person name="Marangoni P."/>
            <person name="Jernvall J."/>
            <person name="Klein O.D."/>
        </authorList>
    </citation>
    <scope>NUCLEOTIDE SEQUENCE [LARGE SCALE GENOMIC DNA]</scope>
    <source>
        <strain evidence="11">V071</strain>
    </source>
</reference>
<dbReference type="SUPFAM" id="SSF56399">
    <property type="entry name" value="ADP-ribosylation"/>
    <property type="match status" value="1"/>
</dbReference>
<dbReference type="InterPro" id="IPR000768">
    <property type="entry name" value="ART"/>
</dbReference>
<comment type="similarity">
    <text evidence="1 10">Belongs to the Arg-specific ADP-ribosyltransferase family.</text>
</comment>
<evidence type="ECO:0000313" key="12">
    <source>
        <dbReference type="Proteomes" id="UP001488838"/>
    </source>
</evidence>
<comment type="catalytic activity">
    <reaction evidence="9 10">
        <text>L-arginyl-[protein] + NAD(+) = N(omega)-(ADP-D-ribosyl)-L-arginyl-[protein] + nicotinamide + H(+)</text>
        <dbReference type="Rhea" id="RHEA:19149"/>
        <dbReference type="Rhea" id="RHEA-COMP:10532"/>
        <dbReference type="Rhea" id="RHEA-COMP:15087"/>
        <dbReference type="ChEBI" id="CHEBI:15378"/>
        <dbReference type="ChEBI" id="CHEBI:17154"/>
        <dbReference type="ChEBI" id="CHEBI:29965"/>
        <dbReference type="ChEBI" id="CHEBI:57540"/>
        <dbReference type="ChEBI" id="CHEBI:142554"/>
        <dbReference type="EC" id="2.4.2.31"/>
    </reaction>
</comment>
<evidence type="ECO:0000313" key="11">
    <source>
        <dbReference type="EMBL" id="KAK7807140.1"/>
    </source>
</evidence>
<dbReference type="PANTHER" id="PTHR10339">
    <property type="entry name" value="ADP-RIBOSYLTRANSFERASE"/>
    <property type="match status" value="1"/>
</dbReference>
<dbReference type="EMBL" id="JBBHLL010000279">
    <property type="protein sequence ID" value="KAK7807140.1"/>
    <property type="molecule type" value="Genomic_DNA"/>
</dbReference>
<keyword evidence="3 10" id="KW-0808">Transferase</keyword>
<proteinExistence type="inferred from homology"/>
<evidence type="ECO:0000256" key="5">
    <source>
        <dbReference type="ARBA" id="ARBA00022729"/>
    </source>
</evidence>
<dbReference type="Pfam" id="PF01129">
    <property type="entry name" value="ART"/>
    <property type="match status" value="1"/>
</dbReference>
<keyword evidence="7 10" id="KW-0520">NAD</keyword>
<dbReference type="GO" id="GO:0016779">
    <property type="term" value="F:nucleotidyltransferase activity"/>
    <property type="evidence" value="ECO:0007669"/>
    <property type="project" value="UniProtKB-KW"/>
</dbReference>
<keyword evidence="6 10" id="KW-0521">NADP</keyword>
<evidence type="ECO:0000256" key="3">
    <source>
        <dbReference type="ARBA" id="ARBA00022679"/>
    </source>
</evidence>
<dbReference type="PROSITE" id="PS51996">
    <property type="entry name" value="TR_MART"/>
    <property type="match status" value="1"/>
</dbReference>
<keyword evidence="4" id="KW-0548">Nucleotidyltransferase</keyword>
<keyword evidence="12" id="KW-1185">Reference proteome</keyword>
<dbReference type="GO" id="GO:0003950">
    <property type="term" value="F:NAD+ poly-ADP-ribosyltransferase activity"/>
    <property type="evidence" value="ECO:0007669"/>
    <property type="project" value="TreeGrafter"/>
</dbReference>